<dbReference type="Proteomes" id="UP001420932">
    <property type="component" value="Unassembled WGS sequence"/>
</dbReference>
<name>A0AAP0KZ18_9MAGN</name>
<protein>
    <submittedName>
        <fullName evidence="1">Uncharacterized protein</fullName>
    </submittedName>
</protein>
<keyword evidence="2" id="KW-1185">Reference proteome</keyword>
<reference evidence="1 2" key="1">
    <citation type="submission" date="2024-01" db="EMBL/GenBank/DDBJ databases">
        <title>Genome assemblies of Stephania.</title>
        <authorList>
            <person name="Yang L."/>
        </authorList>
    </citation>
    <scope>NUCLEOTIDE SEQUENCE [LARGE SCALE GENOMIC DNA]</scope>
    <source>
        <strain evidence="1">YNDBR</strain>
        <tissue evidence="1">Leaf</tissue>
    </source>
</reference>
<evidence type="ECO:0000313" key="2">
    <source>
        <dbReference type="Proteomes" id="UP001420932"/>
    </source>
</evidence>
<proteinExistence type="predicted"/>
<organism evidence="1 2">
    <name type="scientific">Stephania yunnanensis</name>
    <dbReference type="NCBI Taxonomy" id="152371"/>
    <lineage>
        <taxon>Eukaryota</taxon>
        <taxon>Viridiplantae</taxon>
        <taxon>Streptophyta</taxon>
        <taxon>Embryophyta</taxon>
        <taxon>Tracheophyta</taxon>
        <taxon>Spermatophyta</taxon>
        <taxon>Magnoliopsida</taxon>
        <taxon>Ranunculales</taxon>
        <taxon>Menispermaceae</taxon>
        <taxon>Menispermoideae</taxon>
        <taxon>Cissampelideae</taxon>
        <taxon>Stephania</taxon>
    </lineage>
</organism>
<accession>A0AAP0KZ18</accession>
<evidence type="ECO:0000313" key="1">
    <source>
        <dbReference type="EMBL" id="KAK9161442.1"/>
    </source>
</evidence>
<comment type="caution">
    <text evidence="1">The sequence shown here is derived from an EMBL/GenBank/DDBJ whole genome shotgun (WGS) entry which is preliminary data.</text>
</comment>
<gene>
    <name evidence="1" type="ORF">Syun_007783</name>
</gene>
<sequence length="55" mass="6311">MELNKLLRFYEKASRIANALMLRVFLRRERCHIPLPCVAASLPLPLGTGHETYIS</sequence>
<dbReference type="EMBL" id="JBBNAF010000003">
    <property type="protein sequence ID" value="KAK9161442.1"/>
    <property type="molecule type" value="Genomic_DNA"/>
</dbReference>
<dbReference type="AlphaFoldDB" id="A0AAP0KZ18"/>